<dbReference type="InterPro" id="IPR035906">
    <property type="entry name" value="MetI-like_sf"/>
</dbReference>
<dbReference type="InterPro" id="IPR000515">
    <property type="entry name" value="MetI-like"/>
</dbReference>
<feature type="transmembrane region" description="Helical" evidence="9">
    <location>
        <begin position="92"/>
        <end position="116"/>
    </location>
</feature>
<dbReference type="SUPFAM" id="SSF160964">
    <property type="entry name" value="MalF N-terminal region-like"/>
    <property type="match status" value="1"/>
</dbReference>
<feature type="transmembrane region" description="Helical" evidence="9">
    <location>
        <begin position="510"/>
        <end position="532"/>
    </location>
</feature>
<evidence type="ECO:0000256" key="10">
    <source>
        <dbReference type="RuleBase" id="RU367050"/>
    </source>
</evidence>
<evidence type="ECO:0000313" key="14">
    <source>
        <dbReference type="EMBL" id="TNC48876.1"/>
    </source>
</evidence>
<sequence length="542" mass="58636">MTLTDDPRTEGGADGRPPRRGLRARLSRPGETDGLVGILVKIVLLALVDAFALYAVFLLAAQEEWFLLAVTVVLAVAVNVIYLRRDGLPAKYLAPGIVLLLVFQVFVMAYTGFIAFTNAGDGHLGSKDDAVAAISAKGQERVPDSPQYQLTVLERRGELAFLLTAPDGTVTVGSSDAPQEEAGDAETDGSGKAVGLDGYTPLSFEELLQRQDEILDVAVPVSDDPADGSLRTSDGSSAYEYRSNLRYDAADDTVTDTTTGVVYRDDGDGAFVAPDGDALVPGWQINVGLDNFRRAVETPQLRDSLVSVIAWTFAFATLSVVLCFGLGLFLATVFNVTRMRGKKVYRVMLILPYAFPAFLSGLVWSGLLNAEFGFINQVFFGGAEIEWLTDPWLARFSVLFVNLWLGFPYMFLVCTGALQSIPDEMSEAARMDGAGPWKAFRAVKLPLLLVSVAPLLITTFAFNFNNFNVIYMLTGGGPRFEDTANDVGATDLLITMVYKVAFGTGTGRDYGLASALAIIIFVVIGIISAMLFRRTKTLEDIH</sequence>
<dbReference type="InterPro" id="IPR035277">
    <property type="entry name" value="MalF_N"/>
</dbReference>
<dbReference type="Pfam" id="PF16296">
    <property type="entry name" value="TM_PBP2_N"/>
    <property type="match status" value="1"/>
</dbReference>
<feature type="compositionally biased region" description="Acidic residues" evidence="11">
    <location>
        <begin position="178"/>
        <end position="187"/>
    </location>
</feature>
<dbReference type="GO" id="GO:0042956">
    <property type="term" value="P:maltodextrin transmembrane transport"/>
    <property type="evidence" value="ECO:0007669"/>
    <property type="project" value="TreeGrafter"/>
</dbReference>
<comment type="caution">
    <text evidence="13">The sequence shown here is derived from an EMBL/GenBank/DDBJ whole genome shotgun (WGS) entry which is preliminary data.</text>
</comment>
<dbReference type="Proteomes" id="UP000306740">
    <property type="component" value="Unassembled WGS sequence"/>
</dbReference>
<keyword evidence="8 9" id="KW-0472">Membrane</keyword>
<evidence type="ECO:0000313" key="13">
    <source>
        <dbReference type="EMBL" id="TNC46099.1"/>
    </source>
</evidence>
<comment type="similarity">
    <text evidence="2 10">Belongs to the binding-protein-dependent transport system permease family. MalFG subfamily.</text>
</comment>
<evidence type="ECO:0000313" key="15">
    <source>
        <dbReference type="Proteomes" id="UP000306740"/>
    </source>
</evidence>
<evidence type="ECO:0000256" key="1">
    <source>
        <dbReference type="ARBA" id="ARBA00004651"/>
    </source>
</evidence>
<feature type="transmembrane region" description="Helical" evidence="9">
    <location>
        <begin position="35"/>
        <end position="59"/>
    </location>
</feature>
<reference evidence="13 15" key="1">
    <citation type="submission" date="2019-05" db="EMBL/GenBank/DDBJ databases">
        <title>Mumia sp. nov., isolated from the intestinal contents of plateau pika (Ochotona curzoniae) in the Qinghai-Tibet plateau of China.</title>
        <authorList>
            <person name="Tian Z."/>
        </authorList>
    </citation>
    <scope>NUCLEOTIDE SEQUENCE [LARGE SCALE GENOMIC DNA]</scope>
    <source>
        <strain evidence="15">527</strain>
        <strain evidence="13">Z527</strain>
    </source>
</reference>
<dbReference type="Pfam" id="PF00528">
    <property type="entry name" value="BPD_transp_1"/>
    <property type="match status" value="1"/>
</dbReference>
<keyword evidence="4 10" id="KW-1003">Cell membrane</keyword>
<name>A0A5C4MK48_9ACTN</name>
<evidence type="ECO:0000259" key="12">
    <source>
        <dbReference type="PROSITE" id="PS50928"/>
    </source>
</evidence>
<feature type="transmembrane region" description="Helical" evidence="9">
    <location>
        <begin position="308"/>
        <end position="332"/>
    </location>
</feature>
<comment type="function">
    <text evidence="10">Part of the ABC transporter complex MalEFGK involved in maltose/maltodextrin import. Probably responsible for the translocation of the substrate across the membrane.</text>
</comment>
<organism evidence="13 15">
    <name type="scientific">Mumia zhuanghuii</name>
    <dbReference type="NCBI Taxonomy" id="2585211"/>
    <lineage>
        <taxon>Bacteria</taxon>
        <taxon>Bacillati</taxon>
        <taxon>Actinomycetota</taxon>
        <taxon>Actinomycetes</taxon>
        <taxon>Propionibacteriales</taxon>
        <taxon>Nocardioidaceae</taxon>
        <taxon>Mumia</taxon>
    </lineage>
</organism>
<dbReference type="Gene3D" id="1.20.58.370">
    <property type="entry name" value="MalF N-terminal region-like"/>
    <property type="match status" value="1"/>
</dbReference>
<dbReference type="Gene3D" id="3.10.650.10">
    <property type="entry name" value="MalF N-terminal region-like"/>
    <property type="match status" value="1"/>
</dbReference>
<feature type="compositionally biased region" description="Basic and acidic residues" evidence="11">
    <location>
        <begin position="1"/>
        <end position="17"/>
    </location>
</feature>
<evidence type="ECO:0000256" key="6">
    <source>
        <dbReference type="ARBA" id="ARBA00022692"/>
    </source>
</evidence>
<proteinExistence type="inferred from homology"/>
<evidence type="ECO:0000256" key="11">
    <source>
        <dbReference type="SAM" id="MobiDB-lite"/>
    </source>
</evidence>
<dbReference type="AlphaFoldDB" id="A0A5C4MK48"/>
<dbReference type="RefSeq" id="WP_139085437.1">
    <property type="nucleotide sequence ID" value="NZ_VDFR01000032.1"/>
</dbReference>
<dbReference type="SUPFAM" id="SSF161098">
    <property type="entry name" value="MetI-like"/>
    <property type="match status" value="1"/>
</dbReference>
<comment type="subcellular location">
    <subcellularLocation>
        <location evidence="1 9">Cell membrane</location>
        <topology evidence="1 9">Multi-pass membrane protein</topology>
    </subcellularLocation>
</comment>
<gene>
    <name evidence="14" type="ORF">FHE65_06840</name>
    <name evidence="13" type="ORF">FHE65_13615</name>
</gene>
<feature type="transmembrane region" description="Helical" evidence="9">
    <location>
        <begin position="344"/>
        <end position="364"/>
    </location>
</feature>
<keyword evidence="5 10" id="KW-0762">Sugar transport</keyword>
<feature type="domain" description="ABC transmembrane type-1" evidence="12">
    <location>
        <begin position="309"/>
        <end position="531"/>
    </location>
</feature>
<dbReference type="EMBL" id="VDFR01000032">
    <property type="protein sequence ID" value="TNC48876.1"/>
    <property type="molecule type" value="Genomic_DNA"/>
</dbReference>
<protein>
    <recommendedName>
        <fullName evidence="10">Maltose/maltodextrin transport system permease protein</fullName>
    </recommendedName>
</protein>
<evidence type="ECO:0000256" key="5">
    <source>
        <dbReference type="ARBA" id="ARBA00022597"/>
    </source>
</evidence>
<feature type="region of interest" description="Disordered" evidence="11">
    <location>
        <begin position="1"/>
        <end position="24"/>
    </location>
</feature>
<evidence type="ECO:0000256" key="4">
    <source>
        <dbReference type="ARBA" id="ARBA00022475"/>
    </source>
</evidence>
<dbReference type="CDD" id="cd06261">
    <property type="entry name" value="TM_PBP2"/>
    <property type="match status" value="1"/>
</dbReference>
<evidence type="ECO:0000256" key="9">
    <source>
        <dbReference type="RuleBase" id="RU363032"/>
    </source>
</evidence>
<dbReference type="GO" id="GO:1990060">
    <property type="term" value="C:maltose transport complex"/>
    <property type="evidence" value="ECO:0007669"/>
    <property type="project" value="TreeGrafter"/>
</dbReference>
<dbReference type="PANTHER" id="PTHR47314">
    <property type="entry name" value="MALTOSE/MALTODEXTRIN TRANSPORT SYSTEM PERMEASE PROTEIN MALF"/>
    <property type="match status" value="1"/>
</dbReference>
<dbReference type="InterPro" id="IPR032550">
    <property type="entry name" value="TM_PBP2_N"/>
</dbReference>
<feature type="transmembrane region" description="Helical" evidence="9">
    <location>
        <begin position="442"/>
        <end position="464"/>
    </location>
</feature>
<evidence type="ECO:0000256" key="7">
    <source>
        <dbReference type="ARBA" id="ARBA00022989"/>
    </source>
</evidence>
<dbReference type="Gene3D" id="1.10.3720.10">
    <property type="entry name" value="MetI-like"/>
    <property type="match status" value="1"/>
</dbReference>
<evidence type="ECO:0000256" key="2">
    <source>
        <dbReference type="ARBA" id="ARBA00009047"/>
    </source>
</evidence>
<feature type="transmembrane region" description="Helical" evidence="9">
    <location>
        <begin position="396"/>
        <end position="421"/>
    </location>
</feature>
<dbReference type="GO" id="GO:0015423">
    <property type="term" value="F:ABC-type maltose transporter activity"/>
    <property type="evidence" value="ECO:0007669"/>
    <property type="project" value="TreeGrafter"/>
</dbReference>
<dbReference type="PANTHER" id="PTHR47314:SF1">
    <property type="entry name" value="MALTOSE_MALTODEXTRIN TRANSPORT SYSTEM PERMEASE PROTEIN MALF"/>
    <property type="match status" value="1"/>
</dbReference>
<feature type="transmembrane region" description="Helical" evidence="9">
    <location>
        <begin position="65"/>
        <end position="83"/>
    </location>
</feature>
<dbReference type="OrthoDB" id="9804439at2"/>
<keyword evidence="3 9" id="KW-0813">Transport</keyword>
<accession>A0A5C4MK48</accession>
<evidence type="ECO:0000256" key="8">
    <source>
        <dbReference type="ARBA" id="ARBA00023136"/>
    </source>
</evidence>
<dbReference type="EMBL" id="VDFR01000061">
    <property type="protein sequence ID" value="TNC46099.1"/>
    <property type="molecule type" value="Genomic_DNA"/>
</dbReference>
<evidence type="ECO:0000256" key="3">
    <source>
        <dbReference type="ARBA" id="ARBA00022448"/>
    </source>
</evidence>
<keyword evidence="6 9" id="KW-0812">Transmembrane</keyword>
<keyword evidence="7 9" id="KW-1133">Transmembrane helix</keyword>
<dbReference type="PROSITE" id="PS50928">
    <property type="entry name" value="ABC_TM1"/>
    <property type="match status" value="1"/>
</dbReference>
<feature type="region of interest" description="Disordered" evidence="11">
    <location>
        <begin position="170"/>
        <end position="192"/>
    </location>
</feature>